<dbReference type="InterPro" id="IPR003501">
    <property type="entry name" value="PTS_EIIB_2/3"/>
</dbReference>
<keyword evidence="2" id="KW-0597">Phosphoprotein</keyword>
<dbReference type="PROSITE" id="PS51100">
    <property type="entry name" value="PTS_EIIB_TYPE_3"/>
    <property type="match status" value="1"/>
</dbReference>
<keyword evidence="5" id="KW-0598">Phosphotransferase system</keyword>
<evidence type="ECO:0000313" key="9">
    <source>
        <dbReference type="EMBL" id="SDI91791.1"/>
    </source>
</evidence>
<dbReference type="RefSeq" id="WP_031576534.1">
    <property type="nucleotide sequence ID" value="NZ_DAMANS010000002.1"/>
</dbReference>
<dbReference type="Pfam" id="PF02302">
    <property type="entry name" value="PTS_IIB"/>
    <property type="match status" value="1"/>
</dbReference>
<dbReference type="AlphaFoldDB" id="A0A1G8PH30"/>
<evidence type="ECO:0000313" key="10">
    <source>
        <dbReference type="Proteomes" id="UP000183255"/>
    </source>
</evidence>
<dbReference type="GO" id="GO:0008982">
    <property type="term" value="F:protein-N(PI)-phosphohistidine-sugar phosphotransferase activity"/>
    <property type="evidence" value="ECO:0007669"/>
    <property type="project" value="InterPro"/>
</dbReference>
<reference evidence="9 10" key="1">
    <citation type="submission" date="2016-10" db="EMBL/GenBank/DDBJ databases">
        <authorList>
            <person name="de Groot N.N."/>
        </authorList>
    </citation>
    <scope>NUCLEOTIDE SEQUENCE [LARGE SCALE GENOMIC DNA]</scope>
    <source>
        <strain evidence="9 10">CGMCC 1.5058</strain>
    </source>
</reference>
<evidence type="ECO:0000256" key="7">
    <source>
        <dbReference type="PROSITE-ProRule" id="PRU00423"/>
    </source>
</evidence>
<dbReference type="InterPro" id="IPR051819">
    <property type="entry name" value="PTS_sugar-specific_EIIB"/>
</dbReference>
<keyword evidence="3" id="KW-0762">Sugar transport</keyword>
<dbReference type="PANTHER" id="PTHR34581">
    <property type="entry name" value="PTS SYSTEM N,N'-DIACETYLCHITOBIOSE-SPECIFIC EIIB COMPONENT"/>
    <property type="match status" value="1"/>
</dbReference>
<sequence>MINIVLFCSTGLSTNLLVKKMEQTAKEKDLKIQVASYPESAMKKYIKDADVVLVGPQVRHALLEIKEVCDAHQVPLETISTKDYGSMDGEKILSQALRLFSLHHPADDSEEQQ</sequence>
<evidence type="ECO:0000256" key="4">
    <source>
        <dbReference type="ARBA" id="ARBA00022679"/>
    </source>
</evidence>
<evidence type="ECO:0000256" key="1">
    <source>
        <dbReference type="ARBA" id="ARBA00022448"/>
    </source>
</evidence>
<organism evidence="9 10">
    <name type="scientific">Proteiniclasticum ruminis</name>
    <dbReference type="NCBI Taxonomy" id="398199"/>
    <lineage>
        <taxon>Bacteria</taxon>
        <taxon>Bacillati</taxon>
        <taxon>Bacillota</taxon>
        <taxon>Clostridia</taxon>
        <taxon>Eubacteriales</taxon>
        <taxon>Clostridiaceae</taxon>
        <taxon>Proteiniclasticum</taxon>
    </lineage>
</organism>
<keyword evidence="4" id="KW-0808">Transferase</keyword>
<evidence type="ECO:0000256" key="2">
    <source>
        <dbReference type="ARBA" id="ARBA00022553"/>
    </source>
</evidence>
<dbReference type="Gene3D" id="3.40.50.2300">
    <property type="match status" value="1"/>
</dbReference>
<proteinExistence type="predicted"/>
<keyword evidence="6" id="KW-0418">Kinase</keyword>
<feature type="modified residue" description="Phosphocysteine; by EIIA" evidence="7">
    <location>
        <position position="8"/>
    </location>
</feature>
<dbReference type="Proteomes" id="UP000183255">
    <property type="component" value="Unassembled WGS sequence"/>
</dbReference>
<name>A0A1G8PH30_9CLOT</name>
<accession>A0A1G8PH30</accession>
<dbReference type="GO" id="GO:0016301">
    <property type="term" value="F:kinase activity"/>
    <property type="evidence" value="ECO:0007669"/>
    <property type="project" value="UniProtKB-KW"/>
</dbReference>
<evidence type="ECO:0000256" key="3">
    <source>
        <dbReference type="ARBA" id="ARBA00022597"/>
    </source>
</evidence>
<dbReference type="SUPFAM" id="SSF52794">
    <property type="entry name" value="PTS system IIB component-like"/>
    <property type="match status" value="1"/>
</dbReference>
<dbReference type="InterPro" id="IPR036095">
    <property type="entry name" value="PTS_EIIB-like_sf"/>
</dbReference>
<gene>
    <name evidence="9" type="ORF">SAMN05421804_105103</name>
</gene>
<dbReference type="EMBL" id="FNDZ01000005">
    <property type="protein sequence ID" value="SDI91791.1"/>
    <property type="molecule type" value="Genomic_DNA"/>
</dbReference>
<dbReference type="GO" id="GO:0009401">
    <property type="term" value="P:phosphoenolpyruvate-dependent sugar phosphotransferase system"/>
    <property type="evidence" value="ECO:0007669"/>
    <property type="project" value="UniProtKB-KW"/>
</dbReference>
<dbReference type="InterPro" id="IPR013012">
    <property type="entry name" value="PTS_EIIB_3"/>
</dbReference>
<dbReference type="CDD" id="cd05564">
    <property type="entry name" value="PTS_IIB_chitobiose_lichenan"/>
    <property type="match status" value="1"/>
</dbReference>
<evidence type="ECO:0000256" key="5">
    <source>
        <dbReference type="ARBA" id="ARBA00022683"/>
    </source>
</evidence>
<keyword evidence="1" id="KW-0813">Transport</keyword>
<evidence type="ECO:0000259" key="8">
    <source>
        <dbReference type="PROSITE" id="PS51100"/>
    </source>
</evidence>
<feature type="domain" description="PTS EIIB type-3" evidence="8">
    <location>
        <begin position="1"/>
        <end position="106"/>
    </location>
</feature>
<protein>
    <submittedName>
        <fullName evidence="9">PTS system, cellobiose-specific IIB component</fullName>
    </submittedName>
</protein>
<evidence type="ECO:0000256" key="6">
    <source>
        <dbReference type="ARBA" id="ARBA00022777"/>
    </source>
</evidence>
<dbReference type="PANTHER" id="PTHR34581:SF2">
    <property type="entry name" value="PTS SYSTEM N,N'-DIACETYLCHITOBIOSE-SPECIFIC EIIB COMPONENT"/>
    <property type="match status" value="1"/>
</dbReference>